<dbReference type="AlphaFoldDB" id="A0A545TT19"/>
<dbReference type="RefSeq" id="WP_142896077.1">
    <property type="nucleotide sequence ID" value="NZ_ML660054.1"/>
</dbReference>
<reference evidence="1 2" key="1">
    <citation type="submission" date="2019-06" db="EMBL/GenBank/DDBJ databases">
        <title>Whole genome sequence for Rhodospirillaceae sp. R148.</title>
        <authorList>
            <person name="Wang G."/>
        </authorList>
    </citation>
    <scope>NUCLEOTIDE SEQUENCE [LARGE SCALE GENOMIC DNA]</scope>
    <source>
        <strain evidence="1 2">R148</strain>
    </source>
</reference>
<evidence type="ECO:0000313" key="1">
    <source>
        <dbReference type="EMBL" id="TQV80364.1"/>
    </source>
</evidence>
<gene>
    <name evidence="1" type="ORF">FKG95_09215</name>
</gene>
<protein>
    <submittedName>
        <fullName evidence="1">Uncharacterized protein</fullName>
    </submittedName>
</protein>
<comment type="caution">
    <text evidence="1">The sequence shown here is derived from an EMBL/GenBank/DDBJ whole genome shotgun (WGS) entry which is preliminary data.</text>
</comment>
<keyword evidence="2" id="KW-1185">Reference proteome</keyword>
<dbReference type="EMBL" id="VHSH01000003">
    <property type="protein sequence ID" value="TQV80364.1"/>
    <property type="molecule type" value="Genomic_DNA"/>
</dbReference>
<evidence type="ECO:0000313" key="2">
    <source>
        <dbReference type="Proteomes" id="UP000315252"/>
    </source>
</evidence>
<name>A0A545TT19_9PROT</name>
<accession>A0A545TT19</accession>
<sequence length="75" mass="8197">MTDETLAKFGHHPDEIIDAEVEIGRLEGLLSEAQAGLIKTLDFRAATPEGLAIKENSRRVLRETGYAGNFGCTHD</sequence>
<dbReference type="OrthoDB" id="8482072at2"/>
<proteinExistence type="predicted"/>
<organism evidence="1 2">
    <name type="scientific">Denitrobaculum tricleocarpae</name>
    <dbReference type="NCBI Taxonomy" id="2591009"/>
    <lineage>
        <taxon>Bacteria</taxon>
        <taxon>Pseudomonadati</taxon>
        <taxon>Pseudomonadota</taxon>
        <taxon>Alphaproteobacteria</taxon>
        <taxon>Rhodospirillales</taxon>
        <taxon>Rhodospirillaceae</taxon>
        <taxon>Denitrobaculum</taxon>
    </lineage>
</organism>
<dbReference type="Proteomes" id="UP000315252">
    <property type="component" value="Unassembled WGS sequence"/>
</dbReference>